<feature type="compositionally biased region" description="Basic and acidic residues" evidence="1">
    <location>
        <begin position="183"/>
        <end position="196"/>
    </location>
</feature>
<feature type="region of interest" description="Disordered" evidence="1">
    <location>
        <begin position="142"/>
        <end position="196"/>
    </location>
</feature>
<gene>
    <name evidence="2" type="ORF">URODEC1_LOCUS116044</name>
</gene>
<evidence type="ECO:0000313" key="2">
    <source>
        <dbReference type="EMBL" id="CAL5094806.1"/>
    </source>
</evidence>
<keyword evidence="3" id="KW-1185">Reference proteome</keyword>
<reference evidence="2 3" key="2">
    <citation type="submission" date="2024-10" db="EMBL/GenBank/DDBJ databases">
        <authorList>
            <person name="Ryan C."/>
        </authorList>
    </citation>
    <scope>NUCLEOTIDE SEQUENCE [LARGE SCALE GENOMIC DNA]</scope>
</reference>
<dbReference type="Proteomes" id="UP001497457">
    <property type="component" value="Chromosome 9rd"/>
</dbReference>
<protein>
    <submittedName>
        <fullName evidence="2">Uncharacterized protein</fullName>
    </submittedName>
</protein>
<organism evidence="2 3">
    <name type="scientific">Urochloa decumbens</name>
    <dbReference type="NCBI Taxonomy" id="240449"/>
    <lineage>
        <taxon>Eukaryota</taxon>
        <taxon>Viridiplantae</taxon>
        <taxon>Streptophyta</taxon>
        <taxon>Embryophyta</taxon>
        <taxon>Tracheophyta</taxon>
        <taxon>Spermatophyta</taxon>
        <taxon>Magnoliopsida</taxon>
        <taxon>Liliopsida</taxon>
        <taxon>Poales</taxon>
        <taxon>Poaceae</taxon>
        <taxon>PACMAD clade</taxon>
        <taxon>Panicoideae</taxon>
        <taxon>Panicodae</taxon>
        <taxon>Paniceae</taxon>
        <taxon>Melinidinae</taxon>
        <taxon>Urochloa</taxon>
    </lineage>
</organism>
<evidence type="ECO:0000256" key="1">
    <source>
        <dbReference type="SAM" id="MobiDB-lite"/>
    </source>
</evidence>
<dbReference type="AlphaFoldDB" id="A0ABC9GI97"/>
<sequence length="257" mass="27430">MCSLARPSALGFDAAAFLHRRRGVAAVAPAACGVMARELPARRAGAVASSAARNEKRACGSLDGKAVVRVGSAAGEAPVVVPAPPGQQRLQERMRVELDAVRALHRKAVLLCRGDASRSGGAGAALAAKGDARREVLLEAAAKRRRGSPPESAAEVAAHQKKKKEQVKQLGPVKRAAPPPSAAKEDAEKKRRRVEEMAREREEFRRLVLAMGKAALPDETVYPRDLEELGIAPYEYAVTRTRSEALSQHRILVGAAY</sequence>
<accession>A0ABC9GI97</accession>
<name>A0ABC9GI97_9POAL</name>
<dbReference type="EMBL" id="OZ075119">
    <property type="protein sequence ID" value="CAL5094806.1"/>
    <property type="molecule type" value="Genomic_DNA"/>
</dbReference>
<proteinExistence type="predicted"/>
<evidence type="ECO:0000313" key="3">
    <source>
        <dbReference type="Proteomes" id="UP001497457"/>
    </source>
</evidence>
<reference evidence="3" key="1">
    <citation type="submission" date="2024-06" db="EMBL/GenBank/DDBJ databases">
        <authorList>
            <person name="Ryan C."/>
        </authorList>
    </citation>
    <scope>NUCLEOTIDE SEQUENCE [LARGE SCALE GENOMIC DNA]</scope>
</reference>